<dbReference type="AlphaFoldDB" id="A0A1I7VQZ9"/>
<protein>
    <submittedName>
        <fullName evidence="2">Uncharacterized protein</fullName>
    </submittedName>
</protein>
<accession>A0A1I7VQZ9</accession>
<evidence type="ECO:0000313" key="2">
    <source>
        <dbReference type="WBParaSite" id="EN70_5317"/>
    </source>
</evidence>
<proteinExistence type="predicted"/>
<reference evidence="2" key="2">
    <citation type="submission" date="2016-11" db="UniProtKB">
        <authorList>
            <consortium name="WormBaseParasite"/>
        </authorList>
    </citation>
    <scope>IDENTIFICATION</scope>
</reference>
<keyword evidence="1" id="KW-1185">Reference proteome</keyword>
<organism evidence="1 2">
    <name type="scientific">Loa loa</name>
    <name type="common">Eye worm</name>
    <name type="synonym">Filaria loa</name>
    <dbReference type="NCBI Taxonomy" id="7209"/>
    <lineage>
        <taxon>Eukaryota</taxon>
        <taxon>Metazoa</taxon>
        <taxon>Ecdysozoa</taxon>
        <taxon>Nematoda</taxon>
        <taxon>Chromadorea</taxon>
        <taxon>Rhabditida</taxon>
        <taxon>Spirurina</taxon>
        <taxon>Spiruromorpha</taxon>
        <taxon>Filarioidea</taxon>
        <taxon>Onchocercidae</taxon>
        <taxon>Loa</taxon>
    </lineage>
</organism>
<sequence length="117" mass="13198">MVGGQMMAFYADTGIFGTIRRPPRQLTSCDNDSDVWVFFADTIRRRLAQNVLLRCRGYSQQKSPSQNGVVSFVPHLTAIIHWEGGQNCPLIEWRTPKERVGKCGRMSKENAGYDTSS</sequence>
<evidence type="ECO:0000313" key="1">
    <source>
        <dbReference type="Proteomes" id="UP000095285"/>
    </source>
</evidence>
<name>A0A1I7VQZ9_LOALO</name>
<reference evidence="1" key="1">
    <citation type="submission" date="2012-04" db="EMBL/GenBank/DDBJ databases">
        <title>The Genome Sequence of Loa loa.</title>
        <authorList>
            <consortium name="The Broad Institute Genome Sequencing Platform"/>
            <consortium name="Broad Institute Genome Sequencing Center for Infectious Disease"/>
            <person name="Nutman T.B."/>
            <person name="Fink D.L."/>
            <person name="Russ C."/>
            <person name="Young S."/>
            <person name="Zeng Q."/>
            <person name="Gargeya S."/>
            <person name="Alvarado L."/>
            <person name="Berlin A."/>
            <person name="Chapman S.B."/>
            <person name="Chen Z."/>
            <person name="Freedman E."/>
            <person name="Gellesch M."/>
            <person name="Goldberg J."/>
            <person name="Griggs A."/>
            <person name="Gujja S."/>
            <person name="Heilman E.R."/>
            <person name="Heiman D."/>
            <person name="Howarth C."/>
            <person name="Mehta T."/>
            <person name="Neiman D."/>
            <person name="Pearson M."/>
            <person name="Roberts A."/>
            <person name="Saif S."/>
            <person name="Shea T."/>
            <person name="Shenoy N."/>
            <person name="Sisk P."/>
            <person name="Stolte C."/>
            <person name="Sykes S."/>
            <person name="White J."/>
            <person name="Yandava C."/>
            <person name="Haas B."/>
            <person name="Henn M.R."/>
            <person name="Nusbaum C."/>
            <person name="Birren B."/>
        </authorList>
    </citation>
    <scope>NUCLEOTIDE SEQUENCE [LARGE SCALE GENOMIC DNA]</scope>
</reference>
<dbReference type="WBParaSite" id="EN70_5317">
    <property type="protein sequence ID" value="EN70_5317"/>
    <property type="gene ID" value="EN70_5317"/>
</dbReference>
<dbReference type="Proteomes" id="UP000095285">
    <property type="component" value="Unassembled WGS sequence"/>
</dbReference>